<feature type="chain" id="PRO_5047151459" evidence="7">
    <location>
        <begin position="26"/>
        <end position="345"/>
    </location>
</feature>
<sequence>MTTRGLLRNAALALGTMAATLTAGAQAFSADGKPLVIYVSSNPVGVNDFLMLGKIGTDRIAKELGGTSKTFESTDPTTQRQNLEAAAKEGADVVVAITFEFNDILPQVAAQYPNVKFLQIDSCPSKMLPNIYCAVFREYETNFLAGAEAALTSETGKVGAIGALDIPFIHRYNDAFLAGAKHVKPEIETAANLWIGGDNPFSDPARGQQRATVMLSEDVDRVLAAASGSNGGIFKAMADFPGAAAFGVDINQCKQSPGHVMDNVEKLTDVAVETGVRDILKGTREQVVALGLKENGMTLTSFKPDVDKSECLIAKYPEVIDKVKALKEEIIAGKVVVADPMKLDK</sequence>
<feature type="domain" description="ABC transporter substrate-binding protein PnrA-like" evidence="8">
    <location>
        <begin position="58"/>
        <end position="307"/>
    </location>
</feature>
<evidence type="ECO:0000313" key="10">
    <source>
        <dbReference type="Proteomes" id="UP000192652"/>
    </source>
</evidence>
<dbReference type="PANTHER" id="PTHR34296">
    <property type="entry name" value="TRANSCRIPTIONAL ACTIVATOR PROTEIN MED"/>
    <property type="match status" value="1"/>
</dbReference>
<dbReference type="InterPro" id="IPR050957">
    <property type="entry name" value="BMP_lipoprotein"/>
</dbReference>
<dbReference type="PANTHER" id="PTHR34296:SF2">
    <property type="entry name" value="ABC TRANSPORTER GUANOSINE-BINDING PROTEIN NUPN"/>
    <property type="match status" value="1"/>
</dbReference>
<organism evidence="9 10">
    <name type="scientific">Xaviernesmea rhizosphaerae</name>
    <dbReference type="NCBI Taxonomy" id="1672749"/>
    <lineage>
        <taxon>Bacteria</taxon>
        <taxon>Pseudomonadati</taxon>
        <taxon>Pseudomonadota</taxon>
        <taxon>Alphaproteobacteria</taxon>
        <taxon>Hyphomicrobiales</taxon>
        <taxon>Rhizobiaceae</taxon>
        <taxon>Rhizobium/Agrobacterium group</taxon>
        <taxon>Xaviernesmea</taxon>
    </lineage>
</organism>
<evidence type="ECO:0000313" key="9">
    <source>
        <dbReference type="EMBL" id="OQP87772.1"/>
    </source>
</evidence>
<comment type="caution">
    <text evidence="9">The sequence shown here is derived from an EMBL/GenBank/DDBJ whole genome shotgun (WGS) entry which is preliminary data.</text>
</comment>
<feature type="signal peptide" evidence="7">
    <location>
        <begin position="1"/>
        <end position="25"/>
    </location>
</feature>
<evidence type="ECO:0000256" key="2">
    <source>
        <dbReference type="ARBA" id="ARBA00008610"/>
    </source>
</evidence>
<evidence type="ECO:0000256" key="5">
    <source>
        <dbReference type="ARBA" id="ARBA00023136"/>
    </source>
</evidence>
<evidence type="ECO:0000256" key="4">
    <source>
        <dbReference type="ARBA" id="ARBA00022729"/>
    </source>
</evidence>
<comment type="subcellular location">
    <subcellularLocation>
        <location evidence="1">Cell membrane</location>
        <topology evidence="1">Lipid-anchor</topology>
    </subcellularLocation>
</comment>
<evidence type="ECO:0000256" key="7">
    <source>
        <dbReference type="SAM" id="SignalP"/>
    </source>
</evidence>
<dbReference type="EMBL" id="MSPX01000002">
    <property type="protein sequence ID" value="OQP87772.1"/>
    <property type="molecule type" value="Genomic_DNA"/>
</dbReference>
<keyword evidence="3" id="KW-1003">Cell membrane</keyword>
<dbReference type="InterPro" id="IPR003760">
    <property type="entry name" value="PnrA-like"/>
</dbReference>
<evidence type="ECO:0000259" key="8">
    <source>
        <dbReference type="Pfam" id="PF02608"/>
    </source>
</evidence>
<dbReference type="Pfam" id="PF02608">
    <property type="entry name" value="Bmp"/>
    <property type="match status" value="1"/>
</dbReference>
<comment type="similarity">
    <text evidence="2">Belongs to the BMP lipoprotein family.</text>
</comment>
<proteinExistence type="inferred from homology"/>
<reference evidence="9 10" key="1">
    <citation type="journal article" date="2017" name="Antonie Van Leeuwenhoek">
        <title>Rhizobium rhizosphaerae sp. nov., a novel species isolated from rice rhizosphere.</title>
        <authorList>
            <person name="Zhao J.J."/>
            <person name="Zhang J."/>
            <person name="Zhang R.J."/>
            <person name="Zhang C.W."/>
            <person name="Yin H.Q."/>
            <person name="Zhang X.X."/>
        </authorList>
    </citation>
    <scope>NUCLEOTIDE SEQUENCE [LARGE SCALE GENOMIC DNA]</scope>
    <source>
        <strain evidence="9 10">RD15</strain>
    </source>
</reference>
<keyword evidence="6" id="KW-0449">Lipoprotein</keyword>
<dbReference type="RefSeq" id="WP_245295552.1">
    <property type="nucleotide sequence ID" value="NZ_MSPX01000002.1"/>
</dbReference>
<dbReference type="Proteomes" id="UP000192652">
    <property type="component" value="Unassembled WGS sequence"/>
</dbReference>
<protein>
    <submittedName>
        <fullName evidence="9">BMP family ABC transporter substrate-binding protein</fullName>
    </submittedName>
</protein>
<dbReference type="SUPFAM" id="SSF53822">
    <property type="entry name" value="Periplasmic binding protein-like I"/>
    <property type="match status" value="1"/>
</dbReference>
<evidence type="ECO:0000256" key="1">
    <source>
        <dbReference type="ARBA" id="ARBA00004193"/>
    </source>
</evidence>
<evidence type="ECO:0000256" key="6">
    <source>
        <dbReference type="ARBA" id="ARBA00023288"/>
    </source>
</evidence>
<name>A0ABX3PHY0_9HYPH</name>
<dbReference type="Gene3D" id="3.40.50.2300">
    <property type="match status" value="2"/>
</dbReference>
<accession>A0ABX3PHY0</accession>
<evidence type="ECO:0000256" key="3">
    <source>
        <dbReference type="ARBA" id="ARBA00022475"/>
    </source>
</evidence>
<keyword evidence="5" id="KW-0472">Membrane</keyword>
<dbReference type="InterPro" id="IPR028082">
    <property type="entry name" value="Peripla_BP_I"/>
</dbReference>
<dbReference type="CDD" id="cd06354">
    <property type="entry name" value="PBP1_PrnA-like"/>
    <property type="match status" value="1"/>
</dbReference>
<keyword evidence="4 7" id="KW-0732">Signal</keyword>
<keyword evidence="10" id="KW-1185">Reference proteome</keyword>
<gene>
    <name evidence="9" type="ORF">BTR14_04235</name>
</gene>